<keyword evidence="8" id="KW-1185">Reference proteome</keyword>
<reference evidence="8" key="1">
    <citation type="submission" date="2016-04" db="EMBL/GenBank/DDBJ databases">
        <title>Cephalotus genome sequencing.</title>
        <authorList>
            <person name="Fukushima K."/>
            <person name="Hasebe M."/>
            <person name="Fang X."/>
        </authorList>
    </citation>
    <scope>NUCLEOTIDE SEQUENCE [LARGE SCALE GENOMIC DNA]</scope>
    <source>
        <strain evidence="8">cv. St1</strain>
    </source>
</reference>
<dbReference type="Proteomes" id="UP000187406">
    <property type="component" value="Unassembled WGS sequence"/>
</dbReference>
<dbReference type="GO" id="GO:0032977">
    <property type="term" value="F:membrane insertase activity"/>
    <property type="evidence" value="ECO:0007669"/>
    <property type="project" value="InterPro"/>
</dbReference>
<feature type="transmembrane region" description="Helical" evidence="6">
    <location>
        <begin position="123"/>
        <end position="146"/>
    </location>
</feature>
<dbReference type="PANTHER" id="PTHR12428">
    <property type="entry name" value="OXA1"/>
    <property type="match status" value="1"/>
</dbReference>
<dbReference type="InParanoid" id="A0A1Q3CIB8"/>
<evidence type="ECO:0000256" key="3">
    <source>
        <dbReference type="ARBA" id="ARBA00022692"/>
    </source>
</evidence>
<evidence type="ECO:0000313" key="7">
    <source>
        <dbReference type="EMBL" id="GAV80014.1"/>
    </source>
</evidence>
<evidence type="ECO:0000256" key="5">
    <source>
        <dbReference type="ARBA" id="ARBA00023136"/>
    </source>
</evidence>
<dbReference type="FunCoup" id="A0A1Q3CIB8">
    <property type="interactions" value="136"/>
</dbReference>
<feature type="transmembrane region" description="Helical" evidence="6">
    <location>
        <begin position="243"/>
        <end position="264"/>
    </location>
</feature>
<evidence type="ECO:0000256" key="2">
    <source>
        <dbReference type="ARBA" id="ARBA00010583"/>
    </source>
</evidence>
<keyword evidence="3 6" id="KW-0812">Transmembrane</keyword>
<comment type="subcellular location">
    <subcellularLocation>
        <location evidence="1">Membrane</location>
        <topology evidence="1">Multi-pass membrane protein</topology>
    </subcellularLocation>
</comment>
<evidence type="ECO:0000256" key="4">
    <source>
        <dbReference type="ARBA" id="ARBA00022989"/>
    </source>
</evidence>
<dbReference type="Pfam" id="PF13432">
    <property type="entry name" value="TPR_16"/>
    <property type="match status" value="1"/>
</dbReference>
<comment type="similarity">
    <text evidence="2">Belongs to the OXA1/ALB3/YidC (TC 2.A.9.2) family.</text>
</comment>
<organism evidence="7 8">
    <name type="scientific">Cephalotus follicularis</name>
    <name type="common">Albany pitcher plant</name>
    <dbReference type="NCBI Taxonomy" id="3775"/>
    <lineage>
        <taxon>Eukaryota</taxon>
        <taxon>Viridiplantae</taxon>
        <taxon>Streptophyta</taxon>
        <taxon>Embryophyta</taxon>
        <taxon>Tracheophyta</taxon>
        <taxon>Spermatophyta</taxon>
        <taxon>Magnoliopsida</taxon>
        <taxon>eudicotyledons</taxon>
        <taxon>Gunneridae</taxon>
        <taxon>Pentapetalae</taxon>
        <taxon>rosids</taxon>
        <taxon>fabids</taxon>
        <taxon>Oxalidales</taxon>
        <taxon>Cephalotaceae</taxon>
        <taxon>Cephalotus</taxon>
    </lineage>
</organism>
<dbReference type="SUPFAM" id="SSF48452">
    <property type="entry name" value="TPR-like"/>
    <property type="match status" value="1"/>
</dbReference>
<dbReference type="InterPro" id="IPR011990">
    <property type="entry name" value="TPR-like_helical_dom_sf"/>
</dbReference>
<keyword evidence="4 6" id="KW-1133">Transmembrane helix</keyword>
<dbReference type="CDD" id="cd20069">
    <property type="entry name" value="5TM_Oxa1-like"/>
    <property type="match status" value="1"/>
</dbReference>
<dbReference type="AlphaFoldDB" id="A0A1Q3CIB8"/>
<dbReference type="GO" id="GO:0032979">
    <property type="term" value="P:protein insertion into mitochondrial inner membrane from matrix"/>
    <property type="evidence" value="ECO:0007669"/>
    <property type="project" value="TreeGrafter"/>
</dbReference>
<evidence type="ECO:0000313" key="8">
    <source>
        <dbReference type="Proteomes" id="UP000187406"/>
    </source>
</evidence>
<dbReference type="Gene3D" id="1.25.40.10">
    <property type="entry name" value="Tetratricopeptide repeat domain"/>
    <property type="match status" value="1"/>
</dbReference>
<dbReference type="OrthoDB" id="2148490at2759"/>
<feature type="transmembrane region" description="Helical" evidence="6">
    <location>
        <begin position="285"/>
        <end position="309"/>
    </location>
</feature>
<feature type="transmembrane region" description="Helical" evidence="6">
    <location>
        <begin position="192"/>
        <end position="211"/>
    </location>
</feature>
<gene>
    <name evidence="7" type="ORF">CFOL_v3_23476</name>
</gene>
<dbReference type="GO" id="GO:0005743">
    <property type="term" value="C:mitochondrial inner membrane"/>
    <property type="evidence" value="ECO:0007669"/>
    <property type="project" value="TreeGrafter"/>
</dbReference>
<protein>
    <submittedName>
        <fullName evidence="7">60KD_IMP domain-containing protein/TPR_2 domain-containing protein/TPR_16 domain-containing protein</fullName>
    </submittedName>
</protein>
<accession>A0A1Q3CIB8</accession>
<name>A0A1Q3CIB8_CEPFO</name>
<dbReference type="PANTHER" id="PTHR12428:SF65">
    <property type="entry name" value="CYTOCHROME C OXIDASE ASSEMBLY PROTEIN COX18, MITOCHONDRIAL"/>
    <property type="match status" value="1"/>
</dbReference>
<dbReference type="EMBL" id="BDDD01002094">
    <property type="protein sequence ID" value="GAV80014.1"/>
    <property type="molecule type" value="Genomic_DNA"/>
</dbReference>
<dbReference type="STRING" id="3775.A0A1Q3CIB8"/>
<comment type="caution">
    <text evidence="7">The sequence shown here is derived from an EMBL/GenBank/DDBJ whole genome shotgun (WGS) entry which is preliminary data.</text>
</comment>
<sequence length="553" mass="61541">MAISKLLFSHLHRSRSLSTHYLARTLHFLSNSTSNPQPSTRVSSLGADAATLTFHFSHSRSFSTPSIDDSEFNSLTDSVVTDSTVTESGFNELLNSTAVVDDSILPVRAVISLLDGYHDLTALPWWLIIASSTLAMRLTLLPVVILQLQKLQRIAELLPKLPPPLPPFLSGKSYKDQLSLFRRERRAIGCPSYLWFVASFSIQIPCFLLWVTSIRKMALNHHPGFDSGGALWFQNLTELPHGVLSPIFPLLIAGLHYVNVQISFKTSLVENAKDVFHLLAKYYKLYLDLLTLPLFFVGFCIPQGSHVYWVTNSLLSLIQQLFLKHPAVRAKLGLPDKNTQTTAENFKKVDAPVLTPSDIPEDWQKISVENLSPDILVRVGTLLSNGHKEGAISLLRLALDKDPDYVGALMVLGKTLFHEGQLAEATGYFERAISKLLLAGHPTEVGDVYNLIRTSGWAGLACIQQGKKAEGLVHLERLANLKEPEDPVSKADYFYGLSILARVLYDEGRKAEAATYLRLAVAYNPDYKELLVQCENNENSLVDDLASSRRTDY</sequence>
<keyword evidence="5 6" id="KW-0472">Membrane</keyword>
<proteinExistence type="inferred from homology"/>
<evidence type="ECO:0000256" key="1">
    <source>
        <dbReference type="ARBA" id="ARBA00004141"/>
    </source>
</evidence>
<evidence type="ECO:0000256" key="6">
    <source>
        <dbReference type="SAM" id="Phobius"/>
    </source>
</evidence>
<dbReference type="InterPro" id="IPR001708">
    <property type="entry name" value="YidC/ALB3/OXA1/COX18"/>
</dbReference>
<feature type="non-terminal residue" evidence="7">
    <location>
        <position position="553"/>
    </location>
</feature>